<dbReference type="NCBIfam" id="TIGR00455">
    <property type="entry name" value="apsK"/>
    <property type="match status" value="1"/>
</dbReference>
<dbReference type="GO" id="GO:0005524">
    <property type="term" value="F:ATP binding"/>
    <property type="evidence" value="ECO:0007669"/>
    <property type="project" value="UniProtKB-KW"/>
</dbReference>
<evidence type="ECO:0000259" key="9">
    <source>
        <dbReference type="Pfam" id="PF01583"/>
    </source>
</evidence>
<dbReference type="GO" id="GO:0070814">
    <property type="term" value="P:hydrogen sulfide biosynthetic process"/>
    <property type="evidence" value="ECO:0007669"/>
    <property type="project" value="UniProtKB-UniPathway"/>
</dbReference>
<proteinExistence type="inferred from homology"/>
<comment type="function">
    <text evidence="8">Catalyzes the synthesis of activated sulfate.</text>
</comment>
<protein>
    <recommendedName>
        <fullName evidence="3 8">Adenylyl-sulfate kinase</fullName>
        <ecNumber evidence="3 8">2.7.1.25</ecNumber>
    </recommendedName>
</protein>
<dbReference type="GO" id="GO:0000103">
    <property type="term" value="P:sulfate assimilation"/>
    <property type="evidence" value="ECO:0007669"/>
    <property type="project" value="InterPro"/>
</dbReference>
<reference evidence="10" key="2">
    <citation type="submission" date="2020-07" db="EMBL/GenBank/DDBJ databases">
        <authorList>
            <person name="Vera ALvarez R."/>
            <person name="Arias-Moreno D.M."/>
            <person name="Jimenez-Jacinto V."/>
            <person name="Jimenez-Bremont J.F."/>
            <person name="Swaminathan K."/>
            <person name="Moose S.P."/>
            <person name="Guerrero-Gonzalez M.L."/>
            <person name="Marino-Ramirez L."/>
            <person name="Landsman D."/>
            <person name="Rodriguez-Kessler M."/>
            <person name="Delgado-Sanchez P."/>
        </authorList>
    </citation>
    <scope>NUCLEOTIDE SEQUENCE</scope>
    <source>
        <tissue evidence="10">Cladode</tissue>
    </source>
</reference>
<dbReference type="Gene3D" id="3.40.50.300">
    <property type="entry name" value="P-loop containing nucleotide triphosphate hydrolases"/>
    <property type="match status" value="1"/>
</dbReference>
<dbReference type="PANTHER" id="PTHR11055:SF63">
    <property type="entry name" value="ADENYLYL-SULFATE KINASE 1, CHLOROPLASTIC"/>
    <property type="match status" value="1"/>
</dbReference>
<keyword evidence="6 8" id="KW-0418">Kinase</keyword>
<dbReference type="PANTHER" id="PTHR11055">
    <property type="entry name" value="BIFUNCTIONAL 3'-PHOSPHOADENOSINE 5'-PHOSPHOSULFATE SYNTHASE"/>
    <property type="match status" value="1"/>
</dbReference>
<dbReference type="UniPathway" id="UPA00140">
    <property type="reaction ID" value="UER00205"/>
</dbReference>
<keyword evidence="5 8" id="KW-0547">Nucleotide-binding</keyword>
<evidence type="ECO:0000313" key="10">
    <source>
        <dbReference type="EMBL" id="MBA4635287.1"/>
    </source>
</evidence>
<dbReference type="InterPro" id="IPR059117">
    <property type="entry name" value="APS_kinase_dom"/>
</dbReference>
<reference evidence="10" key="1">
    <citation type="journal article" date="2013" name="J. Plant Res.">
        <title>Effect of fungi and light on seed germination of three Opuntia species from semiarid lands of central Mexico.</title>
        <authorList>
            <person name="Delgado-Sanchez P."/>
            <person name="Jimenez-Bremont J.F."/>
            <person name="Guerrero-Gonzalez Mde L."/>
            <person name="Flores J."/>
        </authorList>
    </citation>
    <scope>NUCLEOTIDE SEQUENCE</scope>
    <source>
        <tissue evidence="10">Cladode</tissue>
    </source>
</reference>
<evidence type="ECO:0000256" key="4">
    <source>
        <dbReference type="ARBA" id="ARBA00022679"/>
    </source>
</evidence>
<comment type="similarity">
    <text evidence="2 8">Belongs to the APS kinase family.</text>
</comment>
<feature type="domain" description="APS kinase" evidence="9">
    <location>
        <begin position="142"/>
        <end position="279"/>
    </location>
</feature>
<dbReference type="EMBL" id="GISG01094566">
    <property type="protein sequence ID" value="MBA4635287.1"/>
    <property type="molecule type" value="Transcribed_RNA"/>
</dbReference>
<sequence>MFIINSRQLTSICAFLALSPQFHLLLRFAGRPYFNLCHSSRSRPILERERASKMAALRVRPSGGVGLAGPDAGSDLGVEKAVVGNVVRIGYDYLKLKSKVGRLKTAMAIDRGAETSSFSYVNGRGQGDRDFHSAGSLNGHENGKSTLACALSRSLHCRGKLTYVLDGDNLRHGLNRDLSFGADDRAENIRRVGEVAKLFADAGVICIASLISPYRKDRDACRALLPKGDFIEVFMDVPLQLCEARDPKGLYKLARAGKIKGFTGIDDPYERPLHCEIVLQQKPDVCTTPCEMAETVTSYLEEHGYLQA</sequence>
<dbReference type="Pfam" id="PF01583">
    <property type="entry name" value="APS_kinase"/>
    <property type="match status" value="1"/>
</dbReference>
<accession>A0A7C9D850</accession>
<comment type="pathway">
    <text evidence="1 8">Sulfur metabolism; hydrogen sulfide biosynthesis; sulfite from sulfate: step 2/3.</text>
</comment>
<evidence type="ECO:0000256" key="7">
    <source>
        <dbReference type="ARBA" id="ARBA00022840"/>
    </source>
</evidence>
<dbReference type="SUPFAM" id="SSF52540">
    <property type="entry name" value="P-loop containing nucleoside triphosphate hydrolases"/>
    <property type="match status" value="1"/>
</dbReference>
<evidence type="ECO:0000256" key="8">
    <source>
        <dbReference type="RuleBase" id="RU004347"/>
    </source>
</evidence>
<dbReference type="AlphaFoldDB" id="A0A7C9D850"/>
<organism evidence="10">
    <name type="scientific">Opuntia streptacantha</name>
    <name type="common">Prickly pear cactus</name>
    <name type="synonym">Opuntia cardona</name>
    <dbReference type="NCBI Taxonomy" id="393608"/>
    <lineage>
        <taxon>Eukaryota</taxon>
        <taxon>Viridiplantae</taxon>
        <taxon>Streptophyta</taxon>
        <taxon>Embryophyta</taxon>
        <taxon>Tracheophyta</taxon>
        <taxon>Spermatophyta</taxon>
        <taxon>Magnoliopsida</taxon>
        <taxon>eudicotyledons</taxon>
        <taxon>Gunneridae</taxon>
        <taxon>Pentapetalae</taxon>
        <taxon>Caryophyllales</taxon>
        <taxon>Cactineae</taxon>
        <taxon>Cactaceae</taxon>
        <taxon>Opuntioideae</taxon>
        <taxon>Opuntia</taxon>
    </lineage>
</organism>
<dbReference type="CDD" id="cd02027">
    <property type="entry name" value="APSK"/>
    <property type="match status" value="1"/>
</dbReference>
<dbReference type="InterPro" id="IPR027417">
    <property type="entry name" value="P-loop_NTPase"/>
</dbReference>
<evidence type="ECO:0000256" key="5">
    <source>
        <dbReference type="ARBA" id="ARBA00022741"/>
    </source>
</evidence>
<evidence type="ECO:0000256" key="2">
    <source>
        <dbReference type="ARBA" id="ARBA00007008"/>
    </source>
</evidence>
<keyword evidence="4 8" id="KW-0808">Transferase</keyword>
<dbReference type="InterPro" id="IPR002891">
    <property type="entry name" value="APS"/>
</dbReference>
<dbReference type="NCBIfam" id="NF003013">
    <property type="entry name" value="PRK03846.1"/>
    <property type="match status" value="1"/>
</dbReference>
<comment type="catalytic activity">
    <reaction evidence="8">
        <text>adenosine 5'-phosphosulfate + ATP = 3'-phosphoadenylyl sulfate + ADP + H(+)</text>
        <dbReference type="Rhea" id="RHEA:24152"/>
        <dbReference type="ChEBI" id="CHEBI:15378"/>
        <dbReference type="ChEBI" id="CHEBI:30616"/>
        <dbReference type="ChEBI" id="CHEBI:58243"/>
        <dbReference type="ChEBI" id="CHEBI:58339"/>
        <dbReference type="ChEBI" id="CHEBI:456216"/>
        <dbReference type="EC" id="2.7.1.25"/>
    </reaction>
</comment>
<evidence type="ECO:0000256" key="3">
    <source>
        <dbReference type="ARBA" id="ARBA00012121"/>
    </source>
</evidence>
<name>A0A7C9D850_OPUST</name>
<dbReference type="EC" id="2.7.1.25" evidence="3 8"/>
<evidence type="ECO:0000256" key="6">
    <source>
        <dbReference type="ARBA" id="ARBA00022777"/>
    </source>
</evidence>
<keyword evidence="7 8" id="KW-0067">ATP-binding</keyword>
<evidence type="ECO:0000256" key="1">
    <source>
        <dbReference type="ARBA" id="ARBA00004806"/>
    </source>
</evidence>
<dbReference type="GO" id="GO:0004020">
    <property type="term" value="F:adenylylsulfate kinase activity"/>
    <property type="evidence" value="ECO:0007669"/>
    <property type="project" value="UniProtKB-EC"/>
</dbReference>